<evidence type="ECO:0000259" key="1">
    <source>
        <dbReference type="SMART" id="SM00382"/>
    </source>
</evidence>
<dbReference type="InterPro" id="IPR003593">
    <property type="entry name" value="AAA+_ATPase"/>
</dbReference>
<dbReference type="KEGG" id="mff:MFFC18_44960"/>
<dbReference type="SUPFAM" id="SSF52540">
    <property type="entry name" value="P-loop containing nucleoside triphosphate hydrolases"/>
    <property type="match status" value="1"/>
</dbReference>
<dbReference type="RefSeq" id="WP_075083858.1">
    <property type="nucleotide sequence ID" value="NZ_CP042912.1"/>
</dbReference>
<protein>
    <recommendedName>
        <fullName evidence="1">AAA+ ATPase domain-containing protein</fullName>
    </recommendedName>
</protein>
<accession>A0A5B9PH47</accession>
<dbReference type="CDD" id="cd00009">
    <property type="entry name" value="AAA"/>
    <property type="match status" value="1"/>
</dbReference>
<evidence type="ECO:0000313" key="2">
    <source>
        <dbReference type="EMBL" id="QEG24575.1"/>
    </source>
</evidence>
<dbReference type="InterPro" id="IPR027417">
    <property type="entry name" value="P-loop_NTPase"/>
</dbReference>
<name>A0A5B9PH47_9BACT</name>
<dbReference type="STRING" id="980251.GCA_001642875_01073"/>
<feature type="domain" description="AAA+ ATPase" evidence="1">
    <location>
        <begin position="170"/>
        <end position="359"/>
    </location>
</feature>
<reference evidence="2 3" key="1">
    <citation type="submission" date="2019-08" db="EMBL/GenBank/DDBJ databases">
        <title>Deep-cultivation of Planctomycetes and their phenomic and genomic characterization uncovers novel biology.</title>
        <authorList>
            <person name="Wiegand S."/>
            <person name="Jogler M."/>
            <person name="Boedeker C."/>
            <person name="Pinto D."/>
            <person name="Vollmers J."/>
            <person name="Rivas-Marin E."/>
            <person name="Kohn T."/>
            <person name="Peeters S.H."/>
            <person name="Heuer A."/>
            <person name="Rast P."/>
            <person name="Oberbeckmann S."/>
            <person name="Bunk B."/>
            <person name="Jeske O."/>
            <person name="Meyerdierks A."/>
            <person name="Storesund J.E."/>
            <person name="Kallscheuer N."/>
            <person name="Luecker S."/>
            <person name="Lage O.M."/>
            <person name="Pohl T."/>
            <person name="Merkel B.J."/>
            <person name="Hornburger P."/>
            <person name="Mueller R.-W."/>
            <person name="Bruemmer F."/>
            <person name="Labrenz M."/>
            <person name="Spormann A.M."/>
            <person name="Op den Camp H."/>
            <person name="Overmann J."/>
            <person name="Amann R."/>
            <person name="Jetten M.S.M."/>
            <person name="Mascher T."/>
            <person name="Medema M.H."/>
            <person name="Devos D.P."/>
            <person name="Kaster A.-K."/>
            <person name="Ovreas L."/>
            <person name="Rohde M."/>
            <person name="Galperin M.Y."/>
            <person name="Jogler C."/>
        </authorList>
    </citation>
    <scope>NUCLEOTIDE SEQUENCE [LARGE SCALE GENOMIC DNA]</scope>
    <source>
        <strain evidence="2 3">FC18</strain>
    </source>
</reference>
<dbReference type="AlphaFoldDB" id="A0A5B9PH47"/>
<proteinExistence type="predicted"/>
<evidence type="ECO:0000313" key="3">
    <source>
        <dbReference type="Proteomes" id="UP000322214"/>
    </source>
</evidence>
<dbReference type="Gene3D" id="3.40.50.300">
    <property type="entry name" value="P-loop containing nucleotide triphosphate hydrolases"/>
    <property type="match status" value="1"/>
</dbReference>
<dbReference type="OrthoDB" id="9783370at2"/>
<gene>
    <name evidence="2" type="ORF">MFFC18_44960</name>
</gene>
<sequence length="454" mass="51642">MSDTLSNASLSNSLLATIMADESFRPNEPSSLSDTGLPISLVESLIVKRLSNIGVSSGRQLANDLCLPFSILEELYQTLRLRKFIVHKGSAPLNDYNYSLTEDGRDRAIVYSQSCSYVGPAPVPLMDYVLSAEAQSIRAESPKRSQLRNAFRDISINETLFESLGPAINSGAGLFLYGEPGNGKSTLAQRITQCFGQEIWIPHAIYEDGQIIKLFDAAYHHRAQDDGDSLMSAYAHDRRWVKIKRPTVVVGGEMTMDSLEIRHDPNSNVSEASLQMKSNCGCLLIDDFGRQRIEPQELLNRWIVPLESRIDFLQLSTGKKIQVPFEQLIIFSTNLEPSQLVDEAFMRRIPYKIEIADPSTKEFHLLFRIYCEKFKCQYEERVVDYLLQTHYIPKNRRLRRCHPRDLLSQIRNFCVYNDIPMELRPEFFDRVAKSYFTDVLEGAPRTLAKAVGPQ</sequence>
<dbReference type="Proteomes" id="UP000322214">
    <property type="component" value="Chromosome"/>
</dbReference>
<dbReference type="SMART" id="SM00382">
    <property type="entry name" value="AAA"/>
    <property type="match status" value="1"/>
</dbReference>
<keyword evidence="3" id="KW-1185">Reference proteome</keyword>
<organism evidence="2 3">
    <name type="scientific">Mariniblastus fucicola</name>
    <dbReference type="NCBI Taxonomy" id="980251"/>
    <lineage>
        <taxon>Bacteria</taxon>
        <taxon>Pseudomonadati</taxon>
        <taxon>Planctomycetota</taxon>
        <taxon>Planctomycetia</taxon>
        <taxon>Pirellulales</taxon>
        <taxon>Pirellulaceae</taxon>
        <taxon>Mariniblastus</taxon>
    </lineage>
</organism>
<dbReference type="EMBL" id="CP042912">
    <property type="protein sequence ID" value="QEG24575.1"/>
    <property type="molecule type" value="Genomic_DNA"/>
</dbReference>